<gene>
    <name evidence="1" type="ordered locus">XC_3143</name>
</gene>
<protein>
    <submittedName>
        <fullName evidence="1">Uncharacterized protein</fullName>
    </submittedName>
</protein>
<evidence type="ECO:0000313" key="1">
    <source>
        <dbReference type="EMBL" id="AAY50187.1"/>
    </source>
</evidence>
<reference evidence="1 2" key="1">
    <citation type="journal article" date="2005" name="Genome Res.">
        <title>Comparative and functional genomic analyses of the pathogenicity of phytopathogen Xanthomonas campestris pv. campestris.</title>
        <authorList>
            <person name="Qian W."/>
            <person name="Jia Y."/>
            <person name="Ren S.X."/>
            <person name="He Y.Q."/>
            <person name="Feng J.X."/>
            <person name="Lu L.F."/>
            <person name="Sun Q."/>
            <person name="Ying G."/>
            <person name="Tang D.J."/>
            <person name="Tang H."/>
            <person name="Wu W."/>
            <person name="Hao P."/>
            <person name="Wang L."/>
            <person name="Jiang B.L."/>
            <person name="Zeng S."/>
            <person name="Gu W.Y."/>
            <person name="Lu G."/>
            <person name="Rong L."/>
            <person name="Tian Y."/>
            <person name="Yao Z."/>
            <person name="Fu G."/>
            <person name="Chen B."/>
            <person name="Fang R."/>
            <person name="Qiang B."/>
            <person name="Chen Z."/>
            <person name="Zhao G.P."/>
            <person name="Tang J.L."/>
            <person name="He C."/>
        </authorList>
    </citation>
    <scope>NUCLEOTIDE SEQUENCE [LARGE SCALE GENOMIC DNA]</scope>
    <source>
        <strain evidence="1 2">8004</strain>
    </source>
</reference>
<dbReference type="HOGENOM" id="CLU_137265_0_0_6"/>
<dbReference type="KEGG" id="xcb:XC_3143"/>
<proteinExistence type="predicted"/>
<dbReference type="AlphaFoldDB" id="A0A0H2XA10"/>
<dbReference type="RefSeq" id="WP_011036306.1">
    <property type="nucleotide sequence ID" value="NC_007086.1"/>
</dbReference>
<dbReference type="Proteomes" id="UP000000420">
    <property type="component" value="Chromosome"/>
</dbReference>
<name>A0A0H2XA10_XANC8</name>
<dbReference type="EMBL" id="CP000050">
    <property type="protein sequence ID" value="AAY50187.1"/>
    <property type="molecule type" value="Genomic_DNA"/>
</dbReference>
<evidence type="ECO:0000313" key="2">
    <source>
        <dbReference type="Proteomes" id="UP000000420"/>
    </source>
</evidence>
<organism evidence="1 2">
    <name type="scientific">Xanthomonas campestris pv. campestris (strain 8004)</name>
    <dbReference type="NCBI Taxonomy" id="314565"/>
    <lineage>
        <taxon>Bacteria</taxon>
        <taxon>Pseudomonadati</taxon>
        <taxon>Pseudomonadota</taxon>
        <taxon>Gammaproteobacteria</taxon>
        <taxon>Lysobacterales</taxon>
        <taxon>Lysobacteraceae</taxon>
        <taxon>Xanthomonas</taxon>
    </lineage>
</organism>
<sequence length="136" mass="14482">MPMTLPTSTPYAVGQLWRCRGRHAGENPLLLINRIDEHPQGGQILHATLREVQIQHPGAPGGLLETLPHVPVIAQTLDRSDAALVGSSAPDPAYLPGYSEWKAAFDAGQAGSYGIAVAEILQIVESHLAKRALAAH</sequence>
<accession>A0A0H2XA10</accession>